<dbReference type="Proteomes" id="UP000054558">
    <property type="component" value="Unassembled WGS sequence"/>
</dbReference>
<keyword evidence="5" id="KW-0128">Catecholamine metabolism</keyword>
<keyword evidence="9" id="KW-1185">Reference proteome</keyword>
<evidence type="ECO:0000256" key="2">
    <source>
        <dbReference type="ARBA" id="ARBA00022603"/>
    </source>
</evidence>
<sequence length="341" mass="38523">MKVESVKVKRPISAEERERRTKMEDELKDARTWFDYLVPRQLRRVYFAAGAVSCTVASVIALTKLLQNPALQVEDGGQYNLAINLVGLILFAGAYTWEGAQAEKRVERRRTIREAQIRLGDREVYVNKEGEKMSRLKPVDDNWILRRLDRWGNKDKLPMIGPKKGAILQGLVVQRAPQTIVEVGAFLGYSAIRMGQVLPPGGRIISYESDFKWLIAAKRFVWQAKMADKIDVRWGRAQEGIPQLKTGSLFSKPIDGIDFLFLDAKPSEYLDYLLAAEPLLNPGAVIVADNAGIFSKSLTEYLNYVRGSGRYKSEIIESTLEYRDDVQDGLEVSTYKGTDLS</sequence>
<dbReference type="GO" id="GO:0006584">
    <property type="term" value="P:catecholamine metabolic process"/>
    <property type="evidence" value="ECO:0007669"/>
    <property type="project" value="UniProtKB-KW"/>
</dbReference>
<keyword evidence="7" id="KW-1133">Transmembrane helix</keyword>
<proteinExistence type="inferred from homology"/>
<dbReference type="EC" id="2.1.1.6" evidence="1"/>
<reference evidence="8 9" key="1">
    <citation type="journal article" date="2014" name="Nat. Commun.">
        <title>Klebsormidium flaccidum genome reveals primary factors for plant terrestrial adaptation.</title>
        <authorList>
            <person name="Hori K."/>
            <person name="Maruyama F."/>
            <person name="Fujisawa T."/>
            <person name="Togashi T."/>
            <person name="Yamamoto N."/>
            <person name="Seo M."/>
            <person name="Sato S."/>
            <person name="Yamada T."/>
            <person name="Mori H."/>
            <person name="Tajima N."/>
            <person name="Moriyama T."/>
            <person name="Ikeuchi M."/>
            <person name="Watanabe M."/>
            <person name="Wada H."/>
            <person name="Kobayashi K."/>
            <person name="Saito M."/>
            <person name="Masuda T."/>
            <person name="Sasaki-Sekimoto Y."/>
            <person name="Mashiguchi K."/>
            <person name="Awai K."/>
            <person name="Shimojima M."/>
            <person name="Masuda S."/>
            <person name="Iwai M."/>
            <person name="Nobusawa T."/>
            <person name="Narise T."/>
            <person name="Kondo S."/>
            <person name="Saito H."/>
            <person name="Sato R."/>
            <person name="Murakawa M."/>
            <person name="Ihara Y."/>
            <person name="Oshima-Yamada Y."/>
            <person name="Ohtaka K."/>
            <person name="Satoh M."/>
            <person name="Sonobe K."/>
            <person name="Ishii M."/>
            <person name="Ohtani R."/>
            <person name="Kanamori-Sato M."/>
            <person name="Honoki R."/>
            <person name="Miyazaki D."/>
            <person name="Mochizuki H."/>
            <person name="Umetsu J."/>
            <person name="Higashi K."/>
            <person name="Shibata D."/>
            <person name="Kamiya Y."/>
            <person name="Sato N."/>
            <person name="Nakamura Y."/>
            <person name="Tabata S."/>
            <person name="Ida S."/>
            <person name="Kurokawa K."/>
            <person name="Ohta H."/>
        </authorList>
    </citation>
    <scope>NUCLEOTIDE SEQUENCE [LARGE SCALE GENOMIC DNA]</scope>
    <source>
        <strain evidence="8 9">NIES-2285</strain>
    </source>
</reference>
<evidence type="ECO:0000256" key="6">
    <source>
        <dbReference type="ARBA" id="ARBA00023453"/>
    </source>
</evidence>
<name>A0A1Y1I2K2_KLENI</name>
<keyword evidence="2 8" id="KW-0489">Methyltransferase</keyword>
<keyword evidence="7" id="KW-0812">Transmembrane</keyword>
<evidence type="ECO:0000313" key="8">
    <source>
        <dbReference type="EMBL" id="GAQ82358.1"/>
    </source>
</evidence>
<evidence type="ECO:0000313" key="9">
    <source>
        <dbReference type="Proteomes" id="UP000054558"/>
    </source>
</evidence>
<keyword evidence="4" id="KW-0949">S-adenosyl-L-methionine</keyword>
<dbReference type="GO" id="GO:0032259">
    <property type="term" value="P:methylation"/>
    <property type="evidence" value="ECO:0007669"/>
    <property type="project" value="UniProtKB-KW"/>
</dbReference>
<evidence type="ECO:0000256" key="3">
    <source>
        <dbReference type="ARBA" id="ARBA00022679"/>
    </source>
</evidence>
<comment type="similarity">
    <text evidence="6">Belongs to the class I-like SAM-binding methyltransferase superfamily. Cation-dependent O-methyltransferase family.</text>
</comment>
<accession>A0A1Y1I2K2</accession>
<dbReference type="PANTHER" id="PTHR43836:SF9">
    <property type="entry name" value="O-METHYLTRANSFERASE"/>
    <property type="match status" value="1"/>
</dbReference>
<dbReference type="Pfam" id="PF01596">
    <property type="entry name" value="Methyltransf_3"/>
    <property type="match status" value="1"/>
</dbReference>
<dbReference type="AlphaFoldDB" id="A0A1Y1I2K2"/>
<evidence type="ECO:0000256" key="5">
    <source>
        <dbReference type="ARBA" id="ARBA00022939"/>
    </source>
</evidence>
<organism evidence="8 9">
    <name type="scientific">Klebsormidium nitens</name>
    <name type="common">Green alga</name>
    <name type="synonym">Ulothrix nitens</name>
    <dbReference type="NCBI Taxonomy" id="105231"/>
    <lineage>
        <taxon>Eukaryota</taxon>
        <taxon>Viridiplantae</taxon>
        <taxon>Streptophyta</taxon>
        <taxon>Klebsormidiophyceae</taxon>
        <taxon>Klebsormidiales</taxon>
        <taxon>Klebsormidiaceae</taxon>
        <taxon>Klebsormidium</taxon>
    </lineage>
</organism>
<dbReference type="STRING" id="105231.A0A1Y1I2K2"/>
<dbReference type="Gene3D" id="3.40.50.150">
    <property type="entry name" value="Vaccinia Virus protein VP39"/>
    <property type="match status" value="1"/>
</dbReference>
<dbReference type="OMA" id="VNDDWIV"/>
<evidence type="ECO:0000256" key="4">
    <source>
        <dbReference type="ARBA" id="ARBA00022691"/>
    </source>
</evidence>
<dbReference type="SUPFAM" id="SSF53335">
    <property type="entry name" value="S-adenosyl-L-methionine-dependent methyltransferases"/>
    <property type="match status" value="1"/>
</dbReference>
<gene>
    <name evidence="8" type="ORF">KFL_001090070</name>
</gene>
<protein>
    <recommendedName>
        <fullName evidence="1">catechol O-methyltransferase</fullName>
        <ecNumber evidence="1">2.1.1.6</ecNumber>
    </recommendedName>
</protein>
<dbReference type="PROSITE" id="PS51682">
    <property type="entry name" value="SAM_OMT_I"/>
    <property type="match status" value="1"/>
</dbReference>
<evidence type="ECO:0000256" key="1">
    <source>
        <dbReference type="ARBA" id="ARBA00012880"/>
    </source>
</evidence>
<dbReference type="GO" id="GO:0016206">
    <property type="term" value="F:catechol O-methyltransferase activity"/>
    <property type="evidence" value="ECO:0007669"/>
    <property type="project" value="UniProtKB-EC"/>
</dbReference>
<dbReference type="InterPro" id="IPR002935">
    <property type="entry name" value="SAM_O-MeTrfase"/>
</dbReference>
<feature type="transmembrane region" description="Helical" evidence="7">
    <location>
        <begin position="45"/>
        <end position="67"/>
    </location>
</feature>
<dbReference type="OrthoDB" id="186626at2759"/>
<feature type="transmembrane region" description="Helical" evidence="7">
    <location>
        <begin position="79"/>
        <end position="100"/>
    </location>
</feature>
<keyword evidence="7" id="KW-0472">Membrane</keyword>
<dbReference type="InterPro" id="IPR029063">
    <property type="entry name" value="SAM-dependent_MTases_sf"/>
</dbReference>
<keyword evidence="3 8" id="KW-0808">Transferase</keyword>
<dbReference type="PANTHER" id="PTHR43836">
    <property type="entry name" value="CATECHOL O-METHYLTRANSFERASE 1-RELATED"/>
    <property type="match status" value="1"/>
</dbReference>
<dbReference type="GO" id="GO:0008171">
    <property type="term" value="F:O-methyltransferase activity"/>
    <property type="evidence" value="ECO:0000318"/>
    <property type="project" value="GO_Central"/>
</dbReference>
<dbReference type="EMBL" id="DF237058">
    <property type="protein sequence ID" value="GAQ82358.1"/>
    <property type="molecule type" value="Genomic_DNA"/>
</dbReference>
<evidence type="ECO:0000256" key="7">
    <source>
        <dbReference type="SAM" id="Phobius"/>
    </source>
</evidence>